<dbReference type="NCBIfam" id="NF004837">
    <property type="entry name" value="PRK06187.1"/>
    <property type="match status" value="1"/>
</dbReference>
<dbReference type="InterPro" id="IPR000873">
    <property type="entry name" value="AMP-dep_synth/lig_dom"/>
</dbReference>
<dbReference type="Pfam" id="PF00501">
    <property type="entry name" value="AMP-binding"/>
    <property type="match status" value="1"/>
</dbReference>
<dbReference type="SUPFAM" id="SSF56801">
    <property type="entry name" value="Acetyl-CoA synthetase-like"/>
    <property type="match status" value="1"/>
</dbReference>
<dbReference type="Gene3D" id="3.30.300.30">
    <property type="match status" value="1"/>
</dbReference>
<comment type="similarity">
    <text evidence="1">Belongs to the ATP-dependent AMP-binding enzyme family.</text>
</comment>
<comment type="caution">
    <text evidence="5">The sequence shown here is derived from an EMBL/GenBank/DDBJ whole genome shotgun (WGS) entry which is preliminary data.</text>
</comment>
<sequence length="490" mass="53395">MAERTLGGALRAQASERTALLCGDTSLSYVELDREADRVARHLDSGERIAFLGKESPHYYELLFGCSRSGAVLVPINWRLTAAEVEHIVHDSGATVIFADRSCAKAVPEMPIVWLEDFEHWKASAPDGKPVESGPDDAVAQLYTSGTTGLPKGVVLGQRGFFEVRAALEDNGLDWLDWRADDVSLVGVPGFHIGGLWWAVQGLTAGITNVIMPAFAPAEAVRLVREHGVTITCVVPAMLRLMLDEGQSLQGLRKIVYGGSPISETLLARCLAEVGCELAQIYGLTETGNTAVCLPPSEHVPGGARMRAAGRPYPGFAAEIRDAQGKPLPAGEVGEVWLRSPANMLEYWRNPTASEESLVDGWLRTGDAGCVDEEGYVFLRDRIKDMIIVAGENVYPAEIEGVLAGHPAVADSAVIGVPDERWGESVHAFVVTREKATARELMTFLQGKLASFKLPLRYEFVEAIPRNPSGKVLRRVLREQFWGDRDREIN</sequence>
<dbReference type="Proteomes" id="UP001501747">
    <property type="component" value="Unassembled WGS sequence"/>
</dbReference>
<evidence type="ECO:0000256" key="1">
    <source>
        <dbReference type="ARBA" id="ARBA00006432"/>
    </source>
</evidence>
<dbReference type="InterPro" id="IPR025110">
    <property type="entry name" value="AMP-bd_C"/>
</dbReference>
<name>A0ABP7RYU4_9PSEU</name>
<protein>
    <submittedName>
        <fullName evidence="5">Fatty acid--CoA ligase</fullName>
    </submittedName>
</protein>
<evidence type="ECO:0000256" key="2">
    <source>
        <dbReference type="ARBA" id="ARBA00022598"/>
    </source>
</evidence>
<dbReference type="Gene3D" id="3.40.50.12780">
    <property type="entry name" value="N-terminal domain of ligase-like"/>
    <property type="match status" value="1"/>
</dbReference>
<dbReference type="Pfam" id="PF13193">
    <property type="entry name" value="AMP-binding_C"/>
    <property type="match status" value="1"/>
</dbReference>
<gene>
    <name evidence="5" type="ORF">GCM10022247_26480</name>
</gene>
<dbReference type="InterPro" id="IPR045851">
    <property type="entry name" value="AMP-bd_C_sf"/>
</dbReference>
<reference evidence="6" key="1">
    <citation type="journal article" date="2019" name="Int. J. Syst. Evol. Microbiol.">
        <title>The Global Catalogue of Microorganisms (GCM) 10K type strain sequencing project: providing services to taxonomists for standard genome sequencing and annotation.</title>
        <authorList>
            <consortium name="The Broad Institute Genomics Platform"/>
            <consortium name="The Broad Institute Genome Sequencing Center for Infectious Disease"/>
            <person name="Wu L."/>
            <person name="Ma J."/>
        </authorList>
    </citation>
    <scope>NUCLEOTIDE SEQUENCE [LARGE SCALE GENOMIC DNA]</scope>
    <source>
        <strain evidence="6">JCM 17342</strain>
    </source>
</reference>
<keyword evidence="2 5" id="KW-0436">Ligase</keyword>
<evidence type="ECO:0000313" key="6">
    <source>
        <dbReference type="Proteomes" id="UP001501747"/>
    </source>
</evidence>
<feature type="domain" description="AMP-binding enzyme C-terminal" evidence="4">
    <location>
        <begin position="398"/>
        <end position="471"/>
    </location>
</feature>
<dbReference type="GO" id="GO:0016874">
    <property type="term" value="F:ligase activity"/>
    <property type="evidence" value="ECO:0007669"/>
    <property type="project" value="UniProtKB-KW"/>
</dbReference>
<feature type="domain" description="AMP-dependent synthetase/ligase" evidence="3">
    <location>
        <begin position="13"/>
        <end position="348"/>
    </location>
</feature>
<evidence type="ECO:0000313" key="5">
    <source>
        <dbReference type="EMBL" id="GAA4004187.1"/>
    </source>
</evidence>
<dbReference type="PANTHER" id="PTHR43201">
    <property type="entry name" value="ACYL-COA SYNTHETASE"/>
    <property type="match status" value="1"/>
</dbReference>
<dbReference type="InterPro" id="IPR042099">
    <property type="entry name" value="ANL_N_sf"/>
</dbReference>
<proteinExistence type="inferred from homology"/>
<dbReference type="PANTHER" id="PTHR43201:SF5">
    <property type="entry name" value="MEDIUM-CHAIN ACYL-COA LIGASE ACSF2, MITOCHONDRIAL"/>
    <property type="match status" value="1"/>
</dbReference>
<evidence type="ECO:0000259" key="4">
    <source>
        <dbReference type="Pfam" id="PF13193"/>
    </source>
</evidence>
<keyword evidence="6" id="KW-1185">Reference proteome</keyword>
<evidence type="ECO:0000259" key="3">
    <source>
        <dbReference type="Pfam" id="PF00501"/>
    </source>
</evidence>
<accession>A0ABP7RYU4</accession>
<dbReference type="RefSeq" id="WP_344874340.1">
    <property type="nucleotide sequence ID" value="NZ_BAABAL010000007.1"/>
</dbReference>
<dbReference type="EMBL" id="BAABAL010000007">
    <property type="protein sequence ID" value="GAA4004187.1"/>
    <property type="molecule type" value="Genomic_DNA"/>
</dbReference>
<organism evidence="5 6">
    <name type="scientific">Allokutzneria multivorans</name>
    <dbReference type="NCBI Taxonomy" id="1142134"/>
    <lineage>
        <taxon>Bacteria</taxon>
        <taxon>Bacillati</taxon>
        <taxon>Actinomycetota</taxon>
        <taxon>Actinomycetes</taxon>
        <taxon>Pseudonocardiales</taxon>
        <taxon>Pseudonocardiaceae</taxon>
        <taxon>Allokutzneria</taxon>
    </lineage>
</organism>